<dbReference type="PATRIC" id="fig|234621.6.peg.3003"/>
<evidence type="ECO:0000256" key="3">
    <source>
        <dbReference type="ARBA" id="ARBA00022801"/>
    </source>
</evidence>
<dbReference type="RefSeq" id="WP_020907346.1">
    <property type="nucleotide sequence ID" value="NC_012490.1"/>
</dbReference>
<evidence type="ECO:0000259" key="5">
    <source>
        <dbReference type="Pfam" id="PF04586"/>
    </source>
</evidence>
<dbReference type="Proteomes" id="UP000002204">
    <property type="component" value="Chromosome"/>
</dbReference>
<organism evidence="6 7">
    <name type="scientific">Rhodococcus erythropolis (strain PR4 / NBRC 100887)</name>
    <dbReference type="NCBI Taxonomy" id="234621"/>
    <lineage>
        <taxon>Bacteria</taxon>
        <taxon>Bacillati</taxon>
        <taxon>Actinomycetota</taxon>
        <taxon>Actinomycetes</taxon>
        <taxon>Mycobacteriales</taxon>
        <taxon>Nocardiaceae</taxon>
        <taxon>Rhodococcus</taxon>
        <taxon>Rhodococcus erythropolis group</taxon>
    </lineage>
</organism>
<keyword evidence="1" id="KW-1188">Viral release from host cell</keyword>
<dbReference type="GO" id="GO:0008233">
    <property type="term" value="F:peptidase activity"/>
    <property type="evidence" value="ECO:0007669"/>
    <property type="project" value="UniProtKB-KW"/>
</dbReference>
<feature type="region of interest" description="Disordered" evidence="4">
    <location>
        <begin position="236"/>
        <end position="293"/>
    </location>
</feature>
<reference evidence="7" key="1">
    <citation type="submission" date="2005-03" db="EMBL/GenBank/DDBJ databases">
        <title>Comparison of the complete genome sequences of Rhodococcus erythropolis PR4 and Rhodococcus opacus B4.</title>
        <authorList>
            <person name="Takarada H."/>
            <person name="Sekine M."/>
            <person name="Hosoyama A."/>
            <person name="Yamada R."/>
            <person name="Fujisawa T."/>
            <person name="Omata S."/>
            <person name="Shimizu A."/>
            <person name="Tsukatani N."/>
            <person name="Tanikawa S."/>
            <person name="Fujita N."/>
            <person name="Harayama S."/>
        </authorList>
    </citation>
    <scope>NUCLEOTIDE SEQUENCE [LARGE SCALE GENOMIC DNA]</scope>
    <source>
        <strain evidence="7">PR4 / NBRC 100887</strain>
    </source>
</reference>
<evidence type="ECO:0000256" key="1">
    <source>
        <dbReference type="ARBA" id="ARBA00022612"/>
    </source>
</evidence>
<feature type="compositionally biased region" description="Acidic residues" evidence="4">
    <location>
        <begin position="258"/>
        <end position="274"/>
    </location>
</feature>
<dbReference type="EMBL" id="AP008957">
    <property type="protein sequence ID" value="BAH33222.1"/>
    <property type="molecule type" value="Genomic_DNA"/>
</dbReference>
<dbReference type="InterPro" id="IPR054613">
    <property type="entry name" value="Peptidase_S78_dom"/>
</dbReference>
<name>C0ZXY7_RHOE4</name>
<feature type="domain" description="Prohead serine protease" evidence="5">
    <location>
        <begin position="60"/>
        <end position="150"/>
    </location>
</feature>
<evidence type="ECO:0000313" key="7">
    <source>
        <dbReference type="Proteomes" id="UP000002204"/>
    </source>
</evidence>
<reference evidence="6 7" key="2">
    <citation type="journal article" date="2006" name="Environ. Microbiol.">
        <title>Sequence analysis of three plasmids harboured in Rhodococcus erythropolis strain PR4.</title>
        <authorList>
            <person name="Sekine M."/>
            <person name="Tanikawa S."/>
            <person name="Omata S."/>
            <person name="Saito M."/>
            <person name="Fujisawa T."/>
            <person name="Tsukatani N."/>
            <person name="Tajima T."/>
            <person name="Sekigawa T."/>
            <person name="Kosugi H."/>
            <person name="Matsuo Y."/>
            <person name="Nishiko R."/>
            <person name="Imamura K."/>
            <person name="Ito M."/>
            <person name="Narita H."/>
            <person name="Tago S."/>
            <person name="Fujita N."/>
            <person name="Harayama S."/>
        </authorList>
    </citation>
    <scope>NUCLEOTIDE SEQUENCE [LARGE SCALE GENOMIC DNA]</scope>
    <source>
        <strain evidence="7">PR4 / NBRC 100887</strain>
    </source>
</reference>
<dbReference type="KEGG" id="rer:RER_25140"/>
<evidence type="ECO:0000313" key="6">
    <source>
        <dbReference type="EMBL" id="BAH33222.1"/>
    </source>
</evidence>
<evidence type="ECO:0000256" key="4">
    <source>
        <dbReference type="SAM" id="MobiDB-lite"/>
    </source>
</evidence>
<protein>
    <recommendedName>
        <fullName evidence="5">Prohead serine protease domain-containing protein</fullName>
    </recommendedName>
</protein>
<evidence type="ECO:0000256" key="2">
    <source>
        <dbReference type="ARBA" id="ARBA00022670"/>
    </source>
</evidence>
<dbReference type="AlphaFoldDB" id="C0ZXY7"/>
<gene>
    <name evidence="6" type="ordered locus">RER_25140</name>
</gene>
<keyword evidence="3" id="KW-0378">Hydrolase</keyword>
<dbReference type="GO" id="GO:0006508">
    <property type="term" value="P:proteolysis"/>
    <property type="evidence" value="ECO:0007669"/>
    <property type="project" value="UniProtKB-KW"/>
</dbReference>
<keyword evidence="2" id="KW-0645">Protease</keyword>
<sequence>MEKKLKLYTTTIKSIDDENKSIRFRISDDSIDRYGEKVDQSWNLKNFLKNPIGLWNHKSYNVEPEDVLGQWSDIKTEDDGTYGTLTFDVDINPKALTVFNQYVKRTLRCVSVGFIPHSMEWEDDTPVLKGNELLEVSCVPIPANANAVALALKDGSLNTKDAQWMLRSMRDGATELQEQLNKNKPEEGEEKHVEEVKTQLKDLSDLIVNLGEQFSALDTKIEAVSGELTEVKSTVAELKPAEPSGSTEQGQPAKGGEDDQPGAGEDEFDEDAELTPELQAQIDEEFASESQQQ</sequence>
<dbReference type="eggNOG" id="COG3740">
    <property type="taxonomic scope" value="Bacteria"/>
</dbReference>
<accession>C0ZXY7</accession>
<dbReference type="HOGENOM" id="CLU_949553_0_0_11"/>
<proteinExistence type="predicted"/>
<dbReference type="Pfam" id="PF04586">
    <property type="entry name" value="Peptidase_S78"/>
    <property type="match status" value="1"/>
</dbReference>